<keyword evidence="2" id="KW-0378">Hydrolase</keyword>
<dbReference type="InterPro" id="IPR006047">
    <property type="entry name" value="GH13_cat_dom"/>
</dbReference>
<organism evidence="6 7">
    <name type="scientific">Deinococcus cellulosilyticus (strain DSM 18568 / NBRC 106333 / KACC 11606 / 5516J-15)</name>
    <dbReference type="NCBI Taxonomy" id="1223518"/>
    <lineage>
        <taxon>Bacteria</taxon>
        <taxon>Thermotogati</taxon>
        <taxon>Deinococcota</taxon>
        <taxon>Deinococci</taxon>
        <taxon>Deinococcales</taxon>
        <taxon>Deinococcaceae</taxon>
        <taxon>Deinococcus</taxon>
    </lineage>
</organism>
<dbReference type="InterPro" id="IPR013780">
    <property type="entry name" value="Glyco_hydro_b"/>
</dbReference>
<dbReference type="InterPro" id="IPR032091">
    <property type="entry name" value="Malt_amylase-like_C"/>
</dbReference>
<dbReference type="Pfam" id="PF16657">
    <property type="entry name" value="Malt_amylase_C"/>
    <property type="match status" value="1"/>
</dbReference>
<dbReference type="RefSeq" id="WP_146882832.1">
    <property type="nucleotide sequence ID" value="NZ_BJXB01000003.1"/>
</dbReference>
<evidence type="ECO:0000256" key="2">
    <source>
        <dbReference type="ARBA" id="ARBA00022801"/>
    </source>
</evidence>
<proteinExistence type="inferred from homology"/>
<dbReference type="GO" id="GO:0004556">
    <property type="term" value="F:alpha-amylase activity"/>
    <property type="evidence" value="ECO:0007669"/>
    <property type="project" value="TreeGrafter"/>
</dbReference>
<dbReference type="GO" id="GO:0009313">
    <property type="term" value="P:oligosaccharide catabolic process"/>
    <property type="evidence" value="ECO:0007669"/>
    <property type="project" value="TreeGrafter"/>
</dbReference>
<protein>
    <submittedName>
        <fullName evidence="6">Alpha-amylase</fullName>
    </submittedName>
</protein>
<dbReference type="SMART" id="SM00642">
    <property type="entry name" value="Aamy"/>
    <property type="match status" value="1"/>
</dbReference>
<dbReference type="Pfam" id="PF00128">
    <property type="entry name" value="Alpha-amylase"/>
    <property type="match status" value="1"/>
</dbReference>
<keyword evidence="7" id="KW-1185">Reference proteome</keyword>
<dbReference type="Gene3D" id="3.90.400.10">
    <property type="entry name" value="Oligo-1,6-glucosidase, Domain 2"/>
    <property type="match status" value="1"/>
</dbReference>
<comment type="similarity">
    <text evidence="1">Belongs to the glycosyl hydrolase 13 family.</text>
</comment>
<name>A0A511MYD8_DEIC1</name>
<dbReference type="CDD" id="cd11331">
    <property type="entry name" value="AmyAc_OligoGlu_like"/>
    <property type="match status" value="1"/>
</dbReference>
<keyword evidence="3" id="KW-0326">Glycosidase</keyword>
<reference evidence="6 7" key="1">
    <citation type="submission" date="2019-07" db="EMBL/GenBank/DDBJ databases">
        <title>Whole genome shotgun sequence of Deinococcus cellulosilyticus NBRC 106333.</title>
        <authorList>
            <person name="Hosoyama A."/>
            <person name="Uohara A."/>
            <person name="Ohji S."/>
            <person name="Ichikawa N."/>
        </authorList>
    </citation>
    <scope>NUCLEOTIDE SEQUENCE [LARGE SCALE GENOMIC DNA]</scope>
    <source>
        <strain evidence="6 7">NBRC 106333</strain>
    </source>
</reference>
<dbReference type="SUPFAM" id="SSF51011">
    <property type="entry name" value="Glycosyl hydrolase domain"/>
    <property type="match status" value="1"/>
</dbReference>
<sequence>MQENLLWWQSGIIYQIYPRSFKDSNSDGIGDLKGIIEKLDYLESLGIKSIWLSPIFPSPMADFGYDVADYCDIHPMFGTLEDFDELTEKAHARGMKIMLDLVPNHTSDQHPWFLEARSSRDNPKRDWYIWKDPKEDGSAPNNWTSFFGPSAWTLDEASGQYYLHQFLSSQPELNWQNPEVREAVYESMRFWLRRGVDGFRVDVIWLLGKHQDFLDEPENPLWQEGQQNHWKLIHVYTQDQPETHEYVREMRKVLDEFDERMMVGEIYLPFDNLVAYYGENNDAVHLPFNFSLILSTWDAQAVRDLADEYDQKVGKGWPNWVLGNHDQSRIASRIGPQYARMAQMLLLTLRGTPTCYYGDEIGMEDVEIPFEKMQDPAGLQQPGVKGASRDPERTPMQWDDSENAGFSDVEPWLPLAPNFRDVNVAKQEQDPNSFLNYFRGLVKLRQSTPALYAGDYESVDSGHPDVFAFKRYTDDQTVLVVLNFSEEGQSVDLSEINMVGQVLYSTRGEAGERLLLETLILGPCEGMILKI</sequence>
<dbReference type="Proteomes" id="UP000321306">
    <property type="component" value="Unassembled WGS sequence"/>
</dbReference>
<dbReference type="InterPro" id="IPR045857">
    <property type="entry name" value="O16G_dom_2"/>
</dbReference>
<dbReference type="OrthoDB" id="9805159at2"/>
<dbReference type="AlphaFoldDB" id="A0A511MYD8"/>
<accession>A0A511MYD8</accession>
<dbReference type="Gene3D" id="2.60.40.1180">
    <property type="entry name" value="Golgi alpha-mannosidase II"/>
    <property type="match status" value="1"/>
</dbReference>
<evidence type="ECO:0000256" key="1">
    <source>
        <dbReference type="ARBA" id="ARBA00008061"/>
    </source>
</evidence>
<dbReference type="EMBL" id="BJXB01000003">
    <property type="protein sequence ID" value="GEM45371.1"/>
    <property type="molecule type" value="Genomic_DNA"/>
</dbReference>
<dbReference type="Gene3D" id="3.20.20.80">
    <property type="entry name" value="Glycosidases"/>
    <property type="match status" value="2"/>
</dbReference>
<feature type="domain" description="Glycosyl hydrolase family 13 catalytic" evidence="5">
    <location>
        <begin position="15"/>
        <end position="393"/>
    </location>
</feature>
<evidence type="ECO:0000256" key="4">
    <source>
        <dbReference type="SAM" id="MobiDB-lite"/>
    </source>
</evidence>
<feature type="region of interest" description="Disordered" evidence="4">
    <location>
        <begin position="376"/>
        <end position="395"/>
    </location>
</feature>
<dbReference type="FunFam" id="3.90.400.10:FF:000002">
    <property type="entry name" value="Sucrose isomerase"/>
    <property type="match status" value="1"/>
</dbReference>
<dbReference type="SUPFAM" id="SSF51445">
    <property type="entry name" value="(Trans)glycosidases"/>
    <property type="match status" value="1"/>
</dbReference>
<comment type="caution">
    <text evidence="6">The sequence shown here is derived from an EMBL/GenBank/DDBJ whole genome shotgun (WGS) entry which is preliminary data.</text>
</comment>
<gene>
    <name evidence="6" type="ORF">DC3_10060</name>
</gene>
<evidence type="ECO:0000256" key="3">
    <source>
        <dbReference type="ARBA" id="ARBA00023295"/>
    </source>
</evidence>
<evidence type="ECO:0000259" key="5">
    <source>
        <dbReference type="SMART" id="SM00642"/>
    </source>
</evidence>
<evidence type="ECO:0000313" key="6">
    <source>
        <dbReference type="EMBL" id="GEM45371.1"/>
    </source>
</evidence>
<evidence type="ECO:0000313" key="7">
    <source>
        <dbReference type="Proteomes" id="UP000321306"/>
    </source>
</evidence>
<dbReference type="InterPro" id="IPR017853">
    <property type="entry name" value="GH"/>
</dbReference>
<dbReference type="PANTHER" id="PTHR10357">
    <property type="entry name" value="ALPHA-AMYLASE FAMILY MEMBER"/>
    <property type="match status" value="1"/>
</dbReference>
<dbReference type="PANTHER" id="PTHR10357:SF179">
    <property type="entry name" value="NEUTRAL AND BASIC AMINO ACID TRANSPORT PROTEIN RBAT"/>
    <property type="match status" value="1"/>
</dbReference>